<dbReference type="Proteomes" id="UP000007174">
    <property type="component" value="Unassembled WGS sequence"/>
</dbReference>
<proteinExistence type="predicted"/>
<feature type="signal peptide" evidence="1">
    <location>
        <begin position="1"/>
        <end position="20"/>
    </location>
</feature>
<keyword evidence="1" id="KW-0732">Signal</keyword>
<protein>
    <recommendedName>
        <fullName evidence="4">Secreted protein</fullName>
    </recommendedName>
</protein>
<reference evidence="3" key="1">
    <citation type="journal article" date="2012" name="Nat. Genet.">
        <title>Lifestyle transitions in plant pathogenic Colletotrichum fungi deciphered by genome and transcriptome analyses.</title>
        <authorList>
            <person name="O'Connell R.J."/>
            <person name="Thon M.R."/>
            <person name="Hacquard S."/>
            <person name="Amyotte S.G."/>
            <person name="Kleemann J."/>
            <person name="Torres M.F."/>
            <person name="Damm U."/>
            <person name="Buiate E.A."/>
            <person name="Epstein L."/>
            <person name="Alkan N."/>
            <person name="Altmueller J."/>
            <person name="Alvarado-Balderrama L."/>
            <person name="Bauser C.A."/>
            <person name="Becker C."/>
            <person name="Birren B.W."/>
            <person name="Chen Z."/>
            <person name="Choi J."/>
            <person name="Crouch J.A."/>
            <person name="Duvick J.P."/>
            <person name="Farman M.A."/>
            <person name="Gan P."/>
            <person name="Heiman D."/>
            <person name="Henrissat B."/>
            <person name="Howard R.J."/>
            <person name="Kabbage M."/>
            <person name="Koch C."/>
            <person name="Kracher B."/>
            <person name="Kubo Y."/>
            <person name="Law A.D."/>
            <person name="Lebrun M.-H."/>
            <person name="Lee Y.-H."/>
            <person name="Miyara I."/>
            <person name="Moore N."/>
            <person name="Neumann U."/>
            <person name="Nordstroem K."/>
            <person name="Panaccione D.G."/>
            <person name="Panstruga R."/>
            <person name="Place M."/>
            <person name="Proctor R.H."/>
            <person name="Prusky D."/>
            <person name="Rech G."/>
            <person name="Reinhardt R."/>
            <person name="Rollins J.A."/>
            <person name="Rounsley S."/>
            <person name="Schardl C.L."/>
            <person name="Schwartz D.C."/>
            <person name="Shenoy N."/>
            <person name="Shirasu K."/>
            <person name="Sikhakolli U.R."/>
            <person name="Stueber K."/>
            <person name="Sukno S.A."/>
            <person name="Sweigard J.A."/>
            <person name="Takano Y."/>
            <person name="Takahara H."/>
            <person name="Trail F."/>
            <person name="van der Does H.C."/>
            <person name="Voll L.M."/>
            <person name="Will I."/>
            <person name="Young S."/>
            <person name="Zeng Q."/>
            <person name="Zhang J."/>
            <person name="Zhou S."/>
            <person name="Dickman M.B."/>
            <person name="Schulze-Lefert P."/>
            <person name="Ver Loren van Themaat E."/>
            <person name="Ma L.-J."/>
            <person name="Vaillancourt L.J."/>
        </authorList>
    </citation>
    <scope>NUCLEOTIDE SEQUENCE [LARGE SCALE GENOMIC DNA]</scope>
    <source>
        <strain evidence="3">IMI 349063</strain>
    </source>
</reference>
<feature type="non-terminal residue" evidence="2">
    <location>
        <position position="1"/>
    </location>
</feature>
<evidence type="ECO:0000313" key="2">
    <source>
        <dbReference type="EMBL" id="CCF40994.1"/>
    </source>
</evidence>
<sequence>TNPTITAAFLSLFLLSFSLTSYIVCATCRCRASRRTGPGRVDNGKTVSGALCFRSTSGQRAGTSAFQTVISAEIDQSLLQKEGKRKRRRLGRTCRSGRPGAPFPASSFSQTFGATLYIPVLPLSRNRTADFSFLSIARDATCAFCRASPCMARHDGTYRRWQAGFFKSPALCPFGSIKALSGAFAELLRPFPSREVGLSACLLDAGCLTRG</sequence>
<evidence type="ECO:0000256" key="1">
    <source>
        <dbReference type="SAM" id="SignalP"/>
    </source>
</evidence>
<organism evidence="2 3">
    <name type="scientific">Colletotrichum higginsianum (strain IMI 349063)</name>
    <name type="common">Crucifer anthracnose fungus</name>
    <dbReference type="NCBI Taxonomy" id="759273"/>
    <lineage>
        <taxon>Eukaryota</taxon>
        <taxon>Fungi</taxon>
        <taxon>Dikarya</taxon>
        <taxon>Ascomycota</taxon>
        <taxon>Pezizomycotina</taxon>
        <taxon>Sordariomycetes</taxon>
        <taxon>Hypocreomycetidae</taxon>
        <taxon>Glomerellales</taxon>
        <taxon>Glomerellaceae</taxon>
        <taxon>Colletotrichum</taxon>
        <taxon>Colletotrichum destructivum species complex</taxon>
    </lineage>
</organism>
<evidence type="ECO:0008006" key="4">
    <source>
        <dbReference type="Google" id="ProtNLM"/>
    </source>
</evidence>
<feature type="chain" id="PRO_5003556125" description="Secreted protein" evidence="1">
    <location>
        <begin position="21"/>
        <end position="211"/>
    </location>
</feature>
<gene>
    <name evidence="2" type="ORF">CH063_11406</name>
</gene>
<accession>H1VL91</accession>
<dbReference type="AlphaFoldDB" id="H1VL91"/>
<dbReference type="HOGENOM" id="CLU_1307443_0_0_1"/>
<dbReference type="EMBL" id="CACQ02004426">
    <property type="protein sequence ID" value="CCF40994.1"/>
    <property type="molecule type" value="Genomic_DNA"/>
</dbReference>
<evidence type="ECO:0000313" key="3">
    <source>
        <dbReference type="Proteomes" id="UP000007174"/>
    </source>
</evidence>
<name>H1VL91_COLHI</name>